<evidence type="ECO:0000313" key="15">
    <source>
        <dbReference type="Proteomes" id="UP001465153"/>
    </source>
</evidence>
<dbReference type="InterPro" id="IPR005467">
    <property type="entry name" value="His_kinase_dom"/>
</dbReference>
<dbReference type="Gene3D" id="3.30.565.10">
    <property type="entry name" value="Histidine kinase-like ATPase, C-terminal domain"/>
    <property type="match status" value="1"/>
</dbReference>
<dbReference type="InterPro" id="IPR011006">
    <property type="entry name" value="CheY-like_superfamily"/>
</dbReference>
<evidence type="ECO:0000256" key="5">
    <source>
        <dbReference type="ARBA" id="ARBA00022777"/>
    </source>
</evidence>
<accession>A0ABQ0A5L5</accession>
<dbReference type="InterPro" id="IPR036061">
    <property type="entry name" value="CheW-like_dom_sf"/>
</dbReference>
<gene>
    <name evidence="14" type="ORF">NBRC116591_07410</name>
</gene>
<dbReference type="SUPFAM" id="SSF47226">
    <property type="entry name" value="Histidine-containing phosphotransfer domain, HPT domain"/>
    <property type="match status" value="6"/>
</dbReference>
<dbReference type="Gene3D" id="2.30.30.40">
    <property type="entry name" value="SH3 Domains"/>
    <property type="match status" value="1"/>
</dbReference>
<dbReference type="PROSITE" id="PS50109">
    <property type="entry name" value="HIS_KIN"/>
    <property type="match status" value="1"/>
</dbReference>
<evidence type="ECO:0000259" key="10">
    <source>
        <dbReference type="PROSITE" id="PS50109"/>
    </source>
</evidence>
<dbReference type="InterPro" id="IPR008207">
    <property type="entry name" value="Sig_transdc_His_kin_Hpt_dom"/>
</dbReference>
<feature type="compositionally biased region" description="Basic and acidic residues" evidence="9">
    <location>
        <begin position="1434"/>
        <end position="1445"/>
    </location>
</feature>
<dbReference type="PROSITE" id="PS50110">
    <property type="entry name" value="RESPONSE_REGULATORY"/>
    <property type="match status" value="1"/>
</dbReference>
<dbReference type="InterPro" id="IPR002545">
    <property type="entry name" value="CheW-lke_dom"/>
</dbReference>
<sequence length="2430" mass="270318">MGENRNFAALDWVTQEIDETLSHARDALEGWANDPNDKSKIRFCLGHIHQVHGSLQMVEFYGAALLAEELEHLAQALCDEKLQFVVEAQESLMRGILQLPLYLDFIKTHRQDQPAMILPLLNDLRAVRGENLLSESRLFNPDLRPATQLSAKRLPASIDASQFLSVLKKLQQMYQIAAASIIRGIKVKENIEYLNKVLARQYKLTSGTLNQPLWEISLALVEALSLDGVELTASVKLLLRQLNRELKLLLRSGVQGLDKKVDEELLKNLLFYVGTSKKSGRFTDRIREKYSLTSELQTSTGGGQISAAPDPAAIRSVVVALKEELRTIKINLDDCLASDSVIEVLKESYPVAQRVADTLAILGVGDIRKQMLAQVTAIDNIIQSENYHEQQLYDLAAEMIDIEGRLDALTRGVSLARNDIEQQKAQHLNMAQEVVLSESRNGLEQTKDCIIEYIASQWDKKHLDNVPKLLREIRGGLDMVPIPRAASVLGACAEYIETKLLTENHVPEWRSLDTLADAIASIEYYLEHLGSNEGQDDDEMLLAVAEDSVRNLGLDVPVQTQQEESEPEVESSIEPPIVETEFESFDSPVSDVQEPNLHSETIAPSQTPISDDQSRQEFQVDDPWRKMLAGEAPETSVLVEVNDNQSAEAVSESADTSLESVEETSDEIAESNESIDPVIEAVEQESAPSDDLIDDEIIEIFIEEAEEVSATIDAYYPRWAEDQSDQEALTEFRRGFHTLKGSGRMVGASDIGELAWAIENMLNRIIDKTISADPIQVELINRVLKLLPDLIESFKLNKPNPKPELCRQYMSWADEIASGVDPEGLLDSENDIAQKKTVTSDLALDHSSQGETDSFDVNSGFEAAAQIDTLAPEENQNFVDAIEDEYDDDSQAVLWEIFSAEARGHLETIKDYIDEMDASAPIFDTPSDPMQRALHTLKGSAHMAEVTPIAQLATPLENFVKELRSYYLSIDEDILFLIKDGVEYIEIVLDQIATNEALVIPRLDQFLARVTELREKFIGPILRQQDGSAQSKPVDPELLSIFMAEEMNLLLDAEIYLAKWRENNLSDSELEAIFQELHLLYRGASRANYSEMALLSELLEKLYQAALDQKLVLNDRFFDVLGRGHEFLLDMIDSVAAGQNLPPVSIQLRADIELLLDECNDNAPAPLVNREESFASFDDVDEPELSAEFIEPSDDIHEQNISEQGIPELNPELEESSDEAIIETAETEIQPADAQDDSWFTVGFDESSVSEVVSPSNEDSVSEQPAEETGIESDDHLYIASEDSHEAVIPDLTETVDGDDFVVILDESETEPEDQALLDSQSLSSEDLLTSTEVPDLVIEDSIPLLSDSESSETDVEIEAGNLVPELLDSIHDEDEDLPLLDIEVDLNEEEPSETSEYQLGEELIDEDELLSSNLAESDLASIGSDGSDLNNSDLDKSDLNHTDLGDFDFDNVASLTPSSSDDQDSVEIEFENEEPALLELEEEPLDSDDHLSVEEPSVSEDVAASFEPQTSDLNDVIAEIHRSSSLDQRSDTEFVQPSEVTTPTFDEPTEVSETPVLEQPVAESPVVTEPPTASEPVAEENDSLDDLDIDPDIIEIFSEESFELLEEIDASVHDWMEDWERDDCSEKLKRLLHTFKGSARLAGLMGLGEAAHEFESYLIKHDRGELDDTFFNKVNAYYELLHVSSDQVQTYIQDGSTSGMRKLFIAGELPLVEGQSQTPDVAETPVAPISNDDAVESEEVTDIEENVSETPASGEYLSAQEITHSSDGPSNVVPFAPRKTLEETPITPLKPLRSDKLTAPPVQTMMGAQIAQRGGAAQESVKVSAELLEELVNLAGETSISRARMEEQVSEIGFTIDEMEFTIERLQEQLRRLDIETEAQILFRQEQMEALEDFDPLEMDRYSQLQQLSRSLVESASDLLDLKATLSEKTRDTETLLLQQSRINTELQEGLMRSRMVPFSRLVPRLRRIIRQISSELGKRVNFELDNVEGELDRTMLERMVAPLEHMLRNAVDHGIEMPDVRVASGKQEIGTVRLSLGREGGDVILRLSDDGCGVNIARVRQKAIERGLMSEDAQLSDKDIIQFILAAGFSTAEHVTQISGRGVGMDVVNSEIKQLGGSVSIASQEGLGSEFTMRLPFTLSVNRALMVAIGDDLFAVPLNTIEGIVRVSPYELEHYYSTPDARFEYAGQQYQVKHLGGLLDENHRYQVEGRALPLPVLLVRSQEYSVALQVDNLLGSREIVVKSLGAQFSGVDGLSGATVMGDGSVVVILDLLALIRRMIAQTNALEEMRENALPPVEEKEDVVPTVIIVDDSVTVRKVTSRFLEREGFNVMTAKDGVDALRQLQDKVPDVMLLDIEMPRMDGFEVAKNIRSSTHLKDLPIIMITSRTGSKHRERALELGVNNYLGKPYQEDDLLQHIKALIGQTEIQV</sequence>
<feature type="modified residue" description="4-aspartylphosphate" evidence="8">
    <location>
        <position position="2356"/>
    </location>
</feature>
<feature type="domain" description="Histidine kinase" evidence="10">
    <location>
        <begin position="1908"/>
        <end position="2141"/>
    </location>
</feature>
<dbReference type="Gene3D" id="1.20.120.160">
    <property type="entry name" value="HPT domain"/>
    <property type="match status" value="5"/>
</dbReference>
<dbReference type="InterPro" id="IPR036890">
    <property type="entry name" value="HATPase_C_sf"/>
</dbReference>
<dbReference type="Gene3D" id="3.40.50.2300">
    <property type="match status" value="1"/>
</dbReference>
<dbReference type="Pfam" id="PF02518">
    <property type="entry name" value="HATPase_c"/>
    <property type="match status" value="1"/>
</dbReference>
<dbReference type="PROSITE" id="PS50851">
    <property type="entry name" value="CHEW"/>
    <property type="match status" value="1"/>
</dbReference>
<dbReference type="SUPFAM" id="SSF55874">
    <property type="entry name" value="ATPase domain of HSP90 chaperone/DNA topoisomerase II/histidine kinase"/>
    <property type="match status" value="1"/>
</dbReference>
<feature type="domain" description="HPt" evidence="13">
    <location>
        <begin position="887"/>
        <end position="992"/>
    </location>
</feature>
<dbReference type="InterPro" id="IPR051315">
    <property type="entry name" value="Bact_Chemotaxis_CheA"/>
</dbReference>
<feature type="modified residue" description="Phosphohistidine" evidence="7">
    <location>
        <position position="935"/>
    </location>
</feature>
<dbReference type="SMART" id="SM01231">
    <property type="entry name" value="H-kinase_dim"/>
    <property type="match status" value="1"/>
</dbReference>
<evidence type="ECO:0000256" key="3">
    <source>
        <dbReference type="ARBA" id="ARBA00022553"/>
    </source>
</evidence>
<evidence type="ECO:0000256" key="7">
    <source>
        <dbReference type="PROSITE-ProRule" id="PRU00110"/>
    </source>
</evidence>
<reference evidence="14 15" key="1">
    <citation type="submission" date="2024-04" db="EMBL/GenBank/DDBJ databases">
        <title>Draft genome sequence of Sessilibacter corallicola NBRC 116591.</title>
        <authorList>
            <person name="Miyakawa T."/>
            <person name="Kusuya Y."/>
            <person name="Miura T."/>
        </authorList>
    </citation>
    <scope>NUCLEOTIDE SEQUENCE [LARGE SCALE GENOMIC DNA]</scope>
    <source>
        <strain evidence="14 15">KU-00831-HH</strain>
    </source>
</reference>
<feature type="modified residue" description="Phosphohistidine" evidence="7">
    <location>
        <position position="1078"/>
    </location>
</feature>
<feature type="domain" description="HPt" evidence="13">
    <location>
        <begin position="1039"/>
        <end position="1135"/>
    </location>
</feature>
<name>A0ABQ0A5L5_9GAMM</name>
<feature type="domain" description="HPt" evidence="13">
    <location>
        <begin position="1587"/>
        <end position="1696"/>
    </location>
</feature>
<dbReference type="PROSITE" id="PS50894">
    <property type="entry name" value="HPT"/>
    <property type="match status" value="4"/>
</dbReference>
<dbReference type="EMBL" id="BAABWN010000002">
    <property type="protein sequence ID" value="GAA6166931.1"/>
    <property type="molecule type" value="Genomic_DNA"/>
</dbReference>
<dbReference type="CDD" id="cd16916">
    <property type="entry name" value="HATPase_CheA-like"/>
    <property type="match status" value="1"/>
</dbReference>
<keyword evidence="3 8" id="KW-0597">Phosphoprotein</keyword>
<protein>
    <recommendedName>
        <fullName evidence="2">histidine kinase</fullName>
        <ecNumber evidence="2">2.7.13.3</ecNumber>
    </recommendedName>
</protein>
<dbReference type="Proteomes" id="UP001465153">
    <property type="component" value="Unassembled WGS sequence"/>
</dbReference>
<dbReference type="Pfam" id="PF01627">
    <property type="entry name" value="Hpt"/>
    <property type="match status" value="4"/>
</dbReference>
<dbReference type="SMART" id="SM00448">
    <property type="entry name" value="REC"/>
    <property type="match status" value="1"/>
</dbReference>
<feature type="compositionally biased region" description="Low complexity" evidence="9">
    <location>
        <begin position="1422"/>
        <end position="1433"/>
    </location>
</feature>
<organism evidence="14 15">
    <name type="scientific">Sessilibacter corallicola</name>
    <dbReference type="NCBI Taxonomy" id="2904075"/>
    <lineage>
        <taxon>Bacteria</taxon>
        <taxon>Pseudomonadati</taxon>
        <taxon>Pseudomonadota</taxon>
        <taxon>Gammaproteobacteria</taxon>
        <taxon>Cellvibrionales</taxon>
        <taxon>Cellvibrionaceae</taxon>
        <taxon>Sessilibacter</taxon>
    </lineage>
</organism>
<dbReference type="CDD" id="cd00088">
    <property type="entry name" value="HPT"/>
    <property type="match status" value="3"/>
</dbReference>
<feature type="domain" description="Response regulatory" evidence="11">
    <location>
        <begin position="2307"/>
        <end position="2423"/>
    </location>
</feature>
<dbReference type="Pfam" id="PF01584">
    <property type="entry name" value="CheW"/>
    <property type="match status" value="1"/>
</dbReference>
<dbReference type="SMART" id="SM00387">
    <property type="entry name" value="HATPase_c"/>
    <property type="match status" value="1"/>
</dbReference>
<evidence type="ECO:0000259" key="12">
    <source>
        <dbReference type="PROSITE" id="PS50851"/>
    </source>
</evidence>
<dbReference type="RefSeq" id="WP_353301727.1">
    <property type="nucleotide sequence ID" value="NZ_BAABWN010000002.1"/>
</dbReference>
<feature type="compositionally biased region" description="Polar residues" evidence="9">
    <location>
        <begin position="1534"/>
        <end position="1545"/>
    </location>
</feature>
<dbReference type="InterPro" id="IPR001789">
    <property type="entry name" value="Sig_transdc_resp-reg_receiver"/>
</dbReference>
<evidence type="ECO:0000256" key="1">
    <source>
        <dbReference type="ARBA" id="ARBA00000085"/>
    </source>
</evidence>
<dbReference type="EC" id="2.7.13.3" evidence="2"/>
<evidence type="ECO:0000256" key="8">
    <source>
        <dbReference type="PROSITE-ProRule" id="PRU00169"/>
    </source>
</evidence>
<feature type="compositionally biased region" description="Low complexity" evidence="9">
    <location>
        <begin position="1247"/>
        <end position="1263"/>
    </location>
</feature>
<dbReference type="InterPro" id="IPR003594">
    <property type="entry name" value="HATPase_dom"/>
</dbReference>
<dbReference type="InterPro" id="IPR036641">
    <property type="entry name" value="HPT_dom_sf"/>
</dbReference>
<feature type="domain" description="CheW-like" evidence="12">
    <location>
        <begin position="2143"/>
        <end position="2282"/>
    </location>
</feature>
<dbReference type="InterPro" id="IPR004105">
    <property type="entry name" value="CheA-like_dim"/>
</dbReference>
<feature type="modified residue" description="Phosphohistidine" evidence="7">
    <location>
        <position position="737"/>
    </location>
</feature>
<dbReference type="PANTHER" id="PTHR43395:SF8">
    <property type="entry name" value="HISTIDINE KINASE"/>
    <property type="match status" value="1"/>
</dbReference>
<dbReference type="InterPro" id="IPR058661">
    <property type="entry name" value="FimL_2nd"/>
</dbReference>
<feature type="compositionally biased region" description="Acidic residues" evidence="9">
    <location>
        <begin position="1462"/>
        <end position="1487"/>
    </location>
</feature>
<dbReference type="SUPFAM" id="SSF52172">
    <property type="entry name" value="CheY-like"/>
    <property type="match status" value="1"/>
</dbReference>
<comment type="caution">
    <text evidence="14">The sequence shown here is derived from an EMBL/GenBank/DDBJ whole genome shotgun (WGS) entry which is preliminary data.</text>
</comment>
<evidence type="ECO:0000256" key="9">
    <source>
        <dbReference type="SAM" id="MobiDB-lite"/>
    </source>
</evidence>
<feature type="region of interest" description="Disordered" evidence="9">
    <location>
        <begin position="1247"/>
        <end position="1271"/>
    </location>
</feature>
<dbReference type="InterPro" id="IPR004358">
    <property type="entry name" value="Sig_transdc_His_kin-like_C"/>
</dbReference>
<feature type="region of interest" description="Disordered" evidence="9">
    <location>
        <begin position="1407"/>
        <end position="1508"/>
    </location>
</feature>
<dbReference type="SMART" id="SM00073">
    <property type="entry name" value="HPT"/>
    <property type="match status" value="3"/>
</dbReference>
<dbReference type="Pfam" id="PF00072">
    <property type="entry name" value="Response_reg"/>
    <property type="match status" value="1"/>
</dbReference>
<keyword evidence="4" id="KW-0808">Transferase</keyword>
<proteinExistence type="predicted"/>
<dbReference type="PANTHER" id="PTHR43395">
    <property type="entry name" value="SENSOR HISTIDINE KINASE CHEA"/>
    <property type="match status" value="1"/>
</dbReference>
<evidence type="ECO:0000259" key="11">
    <source>
        <dbReference type="PROSITE" id="PS50110"/>
    </source>
</evidence>
<dbReference type="SMART" id="SM00260">
    <property type="entry name" value="CheW"/>
    <property type="match status" value="1"/>
</dbReference>
<feature type="region of interest" description="Disordered" evidence="9">
    <location>
        <begin position="1309"/>
        <end position="1335"/>
    </location>
</feature>
<dbReference type="Pfam" id="PF26379">
    <property type="entry name" value="FimL_2nd"/>
    <property type="match status" value="1"/>
</dbReference>
<evidence type="ECO:0000256" key="4">
    <source>
        <dbReference type="ARBA" id="ARBA00022679"/>
    </source>
</evidence>
<feature type="modified residue" description="Phosphohistidine" evidence="7">
    <location>
        <position position="1634"/>
    </location>
</feature>
<evidence type="ECO:0000259" key="13">
    <source>
        <dbReference type="PROSITE" id="PS50894"/>
    </source>
</evidence>
<feature type="region of interest" description="Disordered" evidence="9">
    <location>
        <begin position="1526"/>
        <end position="1586"/>
    </location>
</feature>
<evidence type="ECO:0000256" key="2">
    <source>
        <dbReference type="ARBA" id="ARBA00012438"/>
    </source>
</evidence>
<feature type="domain" description="HPt" evidence="13">
    <location>
        <begin position="690"/>
        <end position="797"/>
    </location>
</feature>
<comment type="catalytic activity">
    <reaction evidence="1">
        <text>ATP + protein L-histidine = ADP + protein N-phospho-L-histidine.</text>
        <dbReference type="EC" id="2.7.13.3"/>
    </reaction>
</comment>
<dbReference type="PRINTS" id="PR00344">
    <property type="entry name" value="BCTRLSENSOR"/>
</dbReference>
<dbReference type="CDD" id="cd17546">
    <property type="entry name" value="REC_hyHK_CKI1_RcsC-like"/>
    <property type="match status" value="1"/>
</dbReference>
<keyword evidence="6" id="KW-0902">Two-component regulatory system</keyword>
<keyword evidence="15" id="KW-1185">Reference proteome</keyword>
<evidence type="ECO:0000256" key="6">
    <source>
        <dbReference type="ARBA" id="ARBA00023012"/>
    </source>
</evidence>
<feature type="compositionally biased region" description="Low complexity" evidence="9">
    <location>
        <begin position="1317"/>
        <end position="1333"/>
    </location>
</feature>
<keyword evidence="5" id="KW-0418">Kinase</keyword>
<dbReference type="SUPFAM" id="SSF50341">
    <property type="entry name" value="CheW-like"/>
    <property type="match status" value="1"/>
</dbReference>
<evidence type="ECO:0000313" key="14">
    <source>
        <dbReference type="EMBL" id="GAA6166931.1"/>
    </source>
</evidence>